<name>A0AAV4TW15_CAEEX</name>
<sequence>MYTRDSTNLHGSGILDLLAKRDKKINNCGPGLHSISTGLQSSHVFLGGEGGGVYFFFQRFCPQSPPGASPRPNC</sequence>
<organism evidence="1 2">
    <name type="scientific">Caerostris extrusa</name>
    <name type="common">Bark spider</name>
    <name type="synonym">Caerostris bankana</name>
    <dbReference type="NCBI Taxonomy" id="172846"/>
    <lineage>
        <taxon>Eukaryota</taxon>
        <taxon>Metazoa</taxon>
        <taxon>Ecdysozoa</taxon>
        <taxon>Arthropoda</taxon>
        <taxon>Chelicerata</taxon>
        <taxon>Arachnida</taxon>
        <taxon>Araneae</taxon>
        <taxon>Araneomorphae</taxon>
        <taxon>Entelegynae</taxon>
        <taxon>Araneoidea</taxon>
        <taxon>Araneidae</taxon>
        <taxon>Caerostris</taxon>
    </lineage>
</organism>
<evidence type="ECO:0000313" key="1">
    <source>
        <dbReference type="EMBL" id="GIY49995.1"/>
    </source>
</evidence>
<evidence type="ECO:0000313" key="2">
    <source>
        <dbReference type="Proteomes" id="UP001054945"/>
    </source>
</evidence>
<dbReference type="AlphaFoldDB" id="A0AAV4TW15"/>
<proteinExistence type="predicted"/>
<comment type="caution">
    <text evidence="1">The sequence shown here is derived from an EMBL/GenBank/DDBJ whole genome shotgun (WGS) entry which is preliminary data.</text>
</comment>
<dbReference type="EMBL" id="BPLR01011921">
    <property type="protein sequence ID" value="GIY49995.1"/>
    <property type="molecule type" value="Genomic_DNA"/>
</dbReference>
<dbReference type="Proteomes" id="UP001054945">
    <property type="component" value="Unassembled WGS sequence"/>
</dbReference>
<reference evidence="1 2" key="1">
    <citation type="submission" date="2021-06" db="EMBL/GenBank/DDBJ databases">
        <title>Caerostris extrusa draft genome.</title>
        <authorList>
            <person name="Kono N."/>
            <person name="Arakawa K."/>
        </authorList>
    </citation>
    <scope>NUCLEOTIDE SEQUENCE [LARGE SCALE GENOMIC DNA]</scope>
</reference>
<protein>
    <submittedName>
        <fullName evidence="1">Uncharacterized protein</fullName>
    </submittedName>
</protein>
<keyword evidence="2" id="KW-1185">Reference proteome</keyword>
<accession>A0AAV4TW15</accession>
<gene>
    <name evidence="1" type="ORF">CEXT_694531</name>
</gene>